<dbReference type="InterPro" id="IPR007497">
    <property type="entry name" value="SIMPL/DUF541"/>
</dbReference>
<dbReference type="RefSeq" id="WP_157428610.1">
    <property type="nucleotide sequence ID" value="NZ_BAAANK010000004.1"/>
</dbReference>
<dbReference type="Pfam" id="PF04402">
    <property type="entry name" value="SIMPL"/>
    <property type="match status" value="1"/>
</dbReference>
<comment type="caution">
    <text evidence="1">The sequence shown here is derived from an EMBL/GenBank/DDBJ whole genome shotgun (WGS) entry which is preliminary data.</text>
</comment>
<keyword evidence="2" id="KW-1185">Reference proteome</keyword>
<evidence type="ECO:0008006" key="3">
    <source>
        <dbReference type="Google" id="ProtNLM"/>
    </source>
</evidence>
<proteinExistence type="predicted"/>
<dbReference type="Gene3D" id="3.30.70.2970">
    <property type="entry name" value="Protein of unknown function (DUF541), domain 2"/>
    <property type="match status" value="1"/>
</dbReference>
<evidence type="ECO:0000313" key="2">
    <source>
        <dbReference type="Proteomes" id="UP001501746"/>
    </source>
</evidence>
<evidence type="ECO:0000313" key="1">
    <source>
        <dbReference type="EMBL" id="GAA1833219.1"/>
    </source>
</evidence>
<dbReference type="Proteomes" id="UP001501746">
    <property type="component" value="Unassembled WGS sequence"/>
</dbReference>
<dbReference type="PANTHER" id="PTHR34387">
    <property type="entry name" value="SLR1258 PROTEIN"/>
    <property type="match status" value="1"/>
</dbReference>
<dbReference type="PANTHER" id="PTHR34387:SF1">
    <property type="entry name" value="PERIPLASMIC IMMUNOGENIC PROTEIN"/>
    <property type="match status" value="1"/>
</dbReference>
<name>A0ABN2MP33_9MICO</name>
<dbReference type="Gene3D" id="3.30.110.170">
    <property type="entry name" value="Protein of unknown function (DUF541), domain 1"/>
    <property type="match status" value="1"/>
</dbReference>
<dbReference type="InterPro" id="IPR052022">
    <property type="entry name" value="26kDa_periplasmic_antigen"/>
</dbReference>
<gene>
    <name evidence="1" type="ORF">GCM10009750_16930</name>
</gene>
<organism evidence="1 2">
    <name type="scientific">Agromyces salentinus</name>
    <dbReference type="NCBI Taxonomy" id="269421"/>
    <lineage>
        <taxon>Bacteria</taxon>
        <taxon>Bacillati</taxon>
        <taxon>Actinomycetota</taxon>
        <taxon>Actinomycetes</taxon>
        <taxon>Micrococcales</taxon>
        <taxon>Microbacteriaceae</taxon>
        <taxon>Agromyces</taxon>
    </lineage>
</organism>
<sequence length="216" mass="22585">MPTTISVHGEAEHRVAPELAAVALSVGASGPDREDVAARTAAAHARLLAGVRELEASGALERWTSDQLRAWSYRPWSAEGESATIVHQASADVEVVFRDLARVGEWLGEAAASEELTIGGVDWRLSDASRASARESAQRAAVADALDRAAVYASALGLGAPVIVELSDRGMPPATPVAMRAFKAMASDGGGQPTEFAPQELVISASVDARFEAEAR</sequence>
<reference evidence="1 2" key="1">
    <citation type="journal article" date="2019" name="Int. J. Syst. Evol. Microbiol.">
        <title>The Global Catalogue of Microorganisms (GCM) 10K type strain sequencing project: providing services to taxonomists for standard genome sequencing and annotation.</title>
        <authorList>
            <consortium name="The Broad Institute Genomics Platform"/>
            <consortium name="The Broad Institute Genome Sequencing Center for Infectious Disease"/>
            <person name="Wu L."/>
            <person name="Ma J."/>
        </authorList>
    </citation>
    <scope>NUCLEOTIDE SEQUENCE [LARGE SCALE GENOMIC DNA]</scope>
    <source>
        <strain evidence="1 2">JCM 14323</strain>
    </source>
</reference>
<accession>A0ABN2MP33</accession>
<dbReference type="EMBL" id="BAAANK010000004">
    <property type="protein sequence ID" value="GAA1833219.1"/>
    <property type="molecule type" value="Genomic_DNA"/>
</dbReference>
<protein>
    <recommendedName>
        <fullName evidence="3">DUF541 domain-containing protein</fullName>
    </recommendedName>
</protein>